<comment type="caution">
    <text evidence="6">The sequence shown here is derived from an EMBL/GenBank/DDBJ whole genome shotgun (WGS) entry which is preliminary data.</text>
</comment>
<keyword evidence="7" id="KW-1185">Reference proteome</keyword>
<evidence type="ECO:0000256" key="3">
    <source>
        <dbReference type="SAM" id="MobiDB-lite"/>
    </source>
</evidence>
<dbReference type="SUPFAM" id="SSF81631">
    <property type="entry name" value="PAP/OAS1 substrate-binding domain"/>
    <property type="match status" value="1"/>
</dbReference>
<dbReference type="InterPro" id="IPR002058">
    <property type="entry name" value="PAP_assoc"/>
</dbReference>
<keyword evidence="2" id="KW-0460">Magnesium</keyword>
<organism evidence="6 7">
    <name type="scientific">Blepharisma stoltei</name>
    <dbReference type="NCBI Taxonomy" id="1481888"/>
    <lineage>
        <taxon>Eukaryota</taxon>
        <taxon>Sar</taxon>
        <taxon>Alveolata</taxon>
        <taxon>Ciliophora</taxon>
        <taxon>Postciliodesmatophora</taxon>
        <taxon>Heterotrichea</taxon>
        <taxon>Heterotrichida</taxon>
        <taxon>Blepharismidae</taxon>
        <taxon>Blepharisma</taxon>
    </lineage>
</organism>
<evidence type="ECO:0000256" key="1">
    <source>
        <dbReference type="ARBA" id="ARBA00022723"/>
    </source>
</evidence>
<dbReference type="GO" id="GO:0003729">
    <property type="term" value="F:mRNA binding"/>
    <property type="evidence" value="ECO:0007669"/>
    <property type="project" value="TreeGrafter"/>
</dbReference>
<feature type="region of interest" description="Disordered" evidence="3">
    <location>
        <begin position="460"/>
        <end position="496"/>
    </location>
</feature>
<feature type="compositionally biased region" description="Basic residues" evidence="3">
    <location>
        <begin position="463"/>
        <end position="478"/>
    </location>
</feature>
<dbReference type="GO" id="GO:0005730">
    <property type="term" value="C:nucleolus"/>
    <property type="evidence" value="ECO:0007669"/>
    <property type="project" value="TreeGrafter"/>
</dbReference>
<dbReference type="GO" id="GO:1990817">
    <property type="term" value="F:poly(A) RNA polymerase activity"/>
    <property type="evidence" value="ECO:0007669"/>
    <property type="project" value="InterPro"/>
</dbReference>
<feature type="domain" description="PAP-associated" evidence="4">
    <location>
        <begin position="741"/>
        <end position="772"/>
    </location>
</feature>
<feature type="compositionally biased region" description="Basic residues" evidence="3">
    <location>
        <begin position="389"/>
        <end position="401"/>
    </location>
</feature>
<dbReference type="GO" id="GO:0046872">
    <property type="term" value="F:metal ion binding"/>
    <property type="evidence" value="ECO:0007669"/>
    <property type="project" value="UniProtKB-KW"/>
</dbReference>
<dbReference type="PANTHER" id="PTHR23092:SF48">
    <property type="entry name" value="NUCLEOTIDYLTRANSFERASE FAMILY PROTEIN"/>
    <property type="match status" value="1"/>
</dbReference>
<reference evidence="6" key="1">
    <citation type="submission" date="2021-09" db="EMBL/GenBank/DDBJ databases">
        <authorList>
            <consortium name="AG Swart"/>
            <person name="Singh M."/>
            <person name="Singh A."/>
            <person name="Seah K."/>
            <person name="Emmerich C."/>
        </authorList>
    </citation>
    <scope>NUCLEOTIDE SEQUENCE</scope>
    <source>
        <strain evidence="6">ATCC30299</strain>
    </source>
</reference>
<dbReference type="CDD" id="cd05402">
    <property type="entry name" value="NT_PAP_TUTase"/>
    <property type="match status" value="1"/>
</dbReference>
<protein>
    <recommendedName>
        <fullName evidence="8">Polymerase nucleotidyl transferase domain-containing protein</fullName>
    </recommendedName>
</protein>
<feature type="compositionally biased region" description="Basic and acidic residues" evidence="3">
    <location>
        <begin position="479"/>
        <end position="496"/>
    </location>
</feature>
<evidence type="ECO:0008006" key="8">
    <source>
        <dbReference type="Google" id="ProtNLM"/>
    </source>
</evidence>
<evidence type="ECO:0000259" key="5">
    <source>
        <dbReference type="Pfam" id="PF22600"/>
    </source>
</evidence>
<dbReference type="Pfam" id="PF03828">
    <property type="entry name" value="PAP_assoc"/>
    <property type="match status" value="1"/>
</dbReference>
<dbReference type="PANTHER" id="PTHR23092">
    <property type="entry name" value="POLY(A) RNA POLYMERASE"/>
    <property type="match status" value="1"/>
</dbReference>
<evidence type="ECO:0000313" key="6">
    <source>
        <dbReference type="EMBL" id="CAG9319360.1"/>
    </source>
</evidence>
<dbReference type="Gene3D" id="1.10.1410.10">
    <property type="match status" value="1"/>
</dbReference>
<feature type="compositionally biased region" description="Basic and acidic residues" evidence="3">
    <location>
        <begin position="402"/>
        <end position="413"/>
    </location>
</feature>
<dbReference type="GO" id="GO:0043634">
    <property type="term" value="P:polyadenylation-dependent ncRNA catabolic process"/>
    <property type="evidence" value="ECO:0007669"/>
    <property type="project" value="TreeGrafter"/>
</dbReference>
<dbReference type="EMBL" id="CAJZBQ010000022">
    <property type="protein sequence ID" value="CAG9319360.1"/>
    <property type="molecule type" value="Genomic_DNA"/>
</dbReference>
<dbReference type="InterPro" id="IPR045862">
    <property type="entry name" value="Trf4-like"/>
</dbReference>
<dbReference type="GO" id="GO:0031123">
    <property type="term" value="P:RNA 3'-end processing"/>
    <property type="evidence" value="ECO:0007669"/>
    <property type="project" value="TreeGrafter"/>
</dbReference>
<sequence length="839" mass="97278">MNPTKKKKLKRSPIYELSLYSKPEIDDESHSNAILPWFQSLTPSMKKKVLYAHNPNLASFIRQMFIKKIYSGEMEFGLLIKANQENRLPDDALDENFYWRKKNLKDISPDNQNFIAEKYIEKIIRLADTEENWDTIAIDTEVNDDYSNFLESILKITNEKVFKAPCRVLWDQQFKKWYWEYPAWLGQDSKFKPLSAWAIAGIERALWSKYWLYNKIDPRRHGEIMHYQVEESESGAIGNGLRQFWTSLSDLQRFNIIGSIEEVTRIFQQEKQERSNLNKISFNDLKQPAARPMIFYGQHLGPGKQLSSERIQFYQMNNQSVESIFDVFQTSPPEKLIDFLSLSPLDRVTTAFDYVTRKILTKISEAYAERKIEDLLSDELSKKNQKNQDKKKKKKKKKPKIQKVEEKNETEQKVEEEAFVNELMGNIMTGVYKNLDVEEDKTVVETHENDENGDFTTVEVQKRAPKTPVKNKRKIRSNKRIDPKKPRANNHNKDAKGINKEQNKVQIQWQTVTANIKTQPPHIDEFPPLSVQSLHASDPSYFLHHEILQFGSEMVRKASSRFPEIKITIDKLEELVKVLHPGAYIEIYGSHASGLALENSDLDIAIMRSGIADREGMRVICQEIGGFLENCKWVRSCQVIDSATVPVVKLEIDSNIEPLKVDITIDDSDDLRPGRHLGLKTLALTKELLQKYKNLQYLALVLKNLLQVHNLNSAYLGGLGSYALLLWIVARVISLNEYPENLGELLISFLKFYGTEFNPKTMGIYIDNPNPFFELPHDNFEAVVTRDPATNTNVTRTSYNIQEVLNLFSWAHKKLKELLDKGKTKDLLNQIYNKFEIIK</sequence>
<evidence type="ECO:0000313" key="7">
    <source>
        <dbReference type="Proteomes" id="UP001162131"/>
    </source>
</evidence>
<dbReference type="Gene3D" id="3.30.460.10">
    <property type="entry name" value="Beta Polymerase, domain 2"/>
    <property type="match status" value="1"/>
</dbReference>
<feature type="domain" description="Poly(A) RNA polymerase mitochondrial-like central palm" evidence="5">
    <location>
        <begin position="559"/>
        <end position="668"/>
    </location>
</feature>
<gene>
    <name evidence="6" type="ORF">BSTOLATCC_MIC23568</name>
</gene>
<dbReference type="Pfam" id="PF22600">
    <property type="entry name" value="MTPAP-like_central"/>
    <property type="match status" value="1"/>
</dbReference>
<name>A0AAU9J206_9CILI</name>
<keyword evidence="1" id="KW-0479">Metal-binding</keyword>
<accession>A0AAU9J206</accession>
<dbReference type="Proteomes" id="UP001162131">
    <property type="component" value="Unassembled WGS sequence"/>
</dbReference>
<dbReference type="InterPro" id="IPR043519">
    <property type="entry name" value="NT_sf"/>
</dbReference>
<evidence type="ECO:0000256" key="2">
    <source>
        <dbReference type="ARBA" id="ARBA00022842"/>
    </source>
</evidence>
<evidence type="ECO:0000259" key="4">
    <source>
        <dbReference type="Pfam" id="PF03828"/>
    </source>
</evidence>
<dbReference type="SUPFAM" id="SSF81301">
    <property type="entry name" value="Nucleotidyltransferase"/>
    <property type="match status" value="1"/>
</dbReference>
<dbReference type="InterPro" id="IPR054708">
    <property type="entry name" value="MTPAP-like_central"/>
</dbReference>
<dbReference type="AlphaFoldDB" id="A0AAU9J206"/>
<proteinExistence type="predicted"/>
<dbReference type="GO" id="GO:0031499">
    <property type="term" value="C:TRAMP complex"/>
    <property type="evidence" value="ECO:0007669"/>
    <property type="project" value="TreeGrafter"/>
</dbReference>
<feature type="region of interest" description="Disordered" evidence="3">
    <location>
        <begin position="382"/>
        <end position="413"/>
    </location>
</feature>